<comment type="similarity">
    <text evidence="2">Belongs to the cathelicidin family.</text>
</comment>
<dbReference type="FunCoup" id="A0A6P5LA37">
    <property type="interactions" value="247"/>
</dbReference>
<dbReference type="PANTHER" id="PTHR10206:SF2">
    <property type="entry name" value="CATHELICIDIN ANTIMICROBIAL PEPTIDE"/>
    <property type="match status" value="1"/>
</dbReference>
<reference evidence="7" key="1">
    <citation type="submission" date="2025-08" db="UniProtKB">
        <authorList>
            <consortium name="RefSeq"/>
        </authorList>
    </citation>
    <scope>IDENTIFICATION</scope>
    <source>
        <tissue evidence="7">Spleen</tissue>
    </source>
</reference>
<name>A0A6P5LA37_PHACI</name>
<evidence type="ECO:0000256" key="5">
    <source>
        <dbReference type="SAM" id="SignalP"/>
    </source>
</evidence>
<dbReference type="GO" id="GO:0050830">
    <property type="term" value="P:defense response to Gram-positive bacterium"/>
    <property type="evidence" value="ECO:0007669"/>
    <property type="project" value="TreeGrafter"/>
</dbReference>
<accession>A0A6P5LA37</accession>
<proteinExistence type="inferred from homology"/>
<keyword evidence="4" id="KW-1015">Disulfide bond</keyword>
<gene>
    <name evidence="7" type="primary">LOC110217080</name>
</gene>
<dbReference type="InterPro" id="IPR001894">
    <property type="entry name" value="Cathelicidin-like"/>
</dbReference>
<dbReference type="GO" id="GO:0061844">
    <property type="term" value="P:antimicrobial humoral immune response mediated by antimicrobial peptide"/>
    <property type="evidence" value="ECO:0007669"/>
    <property type="project" value="TreeGrafter"/>
</dbReference>
<dbReference type="AlphaFoldDB" id="A0A6P5LA37"/>
<dbReference type="KEGG" id="pcw:110217080"/>
<evidence type="ECO:0000313" key="7">
    <source>
        <dbReference type="RefSeq" id="XP_020854898.1"/>
    </source>
</evidence>
<evidence type="ECO:0000256" key="2">
    <source>
        <dbReference type="ARBA" id="ARBA00005320"/>
    </source>
</evidence>
<evidence type="ECO:0000256" key="3">
    <source>
        <dbReference type="ARBA" id="ARBA00022525"/>
    </source>
</evidence>
<dbReference type="GO" id="GO:0005615">
    <property type="term" value="C:extracellular space"/>
    <property type="evidence" value="ECO:0007669"/>
    <property type="project" value="TreeGrafter"/>
</dbReference>
<dbReference type="FunFam" id="3.10.450.10:FF:000003">
    <property type="entry name" value="Cathelicidin antimicrobial peptide"/>
    <property type="match status" value="1"/>
</dbReference>
<dbReference type="GeneID" id="110217080"/>
<keyword evidence="5" id="KW-0732">Signal</keyword>
<comment type="subcellular location">
    <subcellularLocation>
        <location evidence="1">Secreted</location>
    </subcellularLocation>
</comment>
<dbReference type="Pfam" id="PF00666">
    <property type="entry name" value="Cathelicidins"/>
    <property type="match status" value="1"/>
</dbReference>
<feature type="signal peptide" evidence="5">
    <location>
        <begin position="1"/>
        <end position="26"/>
    </location>
</feature>
<dbReference type="Gene3D" id="3.10.450.10">
    <property type="match status" value="1"/>
</dbReference>
<sequence length="169" mass="19095">MEKGWTMWLSPLPLLLLGLMTPFATAQSLSYLDLVNRFIDNYNKKSISSNLFQLLVLNLQPEANNDPATPRALNFTMMETVCPKTKQHNLVECRFKKKGLVKQCSGTISLDATQPSINISCGGPEDIKSGGFLHRIIRSFANFIHQKYRILLDKYRKLQDIFSGSGDKV</sequence>
<protein>
    <submittedName>
        <fullName evidence="7">Protegrin-3-like</fullName>
    </submittedName>
</protein>
<evidence type="ECO:0000313" key="6">
    <source>
        <dbReference type="Proteomes" id="UP000515140"/>
    </source>
</evidence>
<dbReference type="PANTHER" id="PTHR10206">
    <property type="entry name" value="CATHELICIDIN"/>
    <property type="match status" value="1"/>
</dbReference>
<dbReference type="RefSeq" id="XP_020854898.1">
    <property type="nucleotide sequence ID" value="XM_020999239.1"/>
</dbReference>
<dbReference type="GO" id="GO:0045087">
    <property type="term" value="P:innate immune response"/>
    <property type="evidence" value="ECO:0007669"/>
    <property type="project" value="TreeGrafter"/>
</dbReference>
<dbReference type="GO" id="GO:0050829">
    <property type="term" value="P:defense response to Gram-negative bacterium"/>
    <property type="evidence" value="ECO:0007669"/>
    <property type="project" value="TreeGrafter"/>
</dbReference>
<dbReference type="InParanoid" id="A0A6P5LA37"/>
<keyword evidence="3" id="KW-0964">Secreted</keyword>
<dbReference type="Proteomes" id="UP000515140">
    <property type="component" value="Unplaced"/>
</dbReference>
<keyword evidence="6" id="KW-1185">Reference proteome</keyword>
<dbReference type="SUPFAM" id="SSF54403">
    <property type="entry name" value="Cystatin/monellin"/>
    <property type="match status" value="1"/>
</dbReference>
<evidence type="ECO:0000256" key="4">
    <source>
        <dbReference type="ARBA" id="ARBA00023157"/>
    </source>
</evidence>
<organism evidence="6 7">
    <name type="scientific">Phascolarctos cinereus</name>
    <name type="common">Koala</name>
    <dbReference type="NCBI Taxonomy" id="38626"/>
    <lineage>
        <taxon>Eukaryota</taxon>
        <taxon>Metazoa</taxon>
        <taxon>Chordata</taxon>
        <taxon>Craniata</taxon>
        <taxon>Vertebrata</taxon>
        <taxon>Euteleostomi</taxon>
        <taxon>Mammalia</taxon>
        <taxon>Metatheria</taxon>
        <taxon>Diprotodontia</taxon>
        <taxon>Phascolarctidae</taxon>
        <taxon>Phascolarctos</taxon>
    </lineage>
</organism>
<feature type="chain" id="PRO_5028235034" evidence="5">
    <location>
        <begin position="27"/>
        <end position="169"/>
    </location>
</feature>
<evidence type="ECO:0000256" key="1">
    <source>
        <dbReference type="ARBA" id="ARBA00004613"/>
    </source>
</evidence>
<dbReference type="GO" id="GO:0001530">
    <property type="term" value="F:lipopolysaccharide binding"/>
    <property type="evidence" value="ECO:0007669"/>
    <property type="project" value="TreeGrafter"/>
</dbReference>
<dbReference type="InterPro" id="IPR046350">
    <property type="entry name" value="Cystatin_sf"/>
</dbReference>